<sequence length="83" mass="9799">MGSSNFVRQLPRRLWPILVLQTSLQILSAARAIRAQISWPLCRYYRRRTLRSSFPTTTFEFMIYRKHPIALISNLYRDSHSSG</sequence>
<proteinExistence type="predicted"/>
<reference evidence="1" key="1">
    <citation type="submission" date="2023-03" db="EMBL/GenBank/DDBJ databases">
        <title>Massive genome expansion in bonnet fungi (Mycena s.s.) driven by repeated elements and novel gene families across ecological guilds.</title>
        <authorList>
            <consortium name="Lawrence Berkeley National Laboratory"/>
            <person name="Harder C.B."/>
            <person name="Miyauchi S."/>
            <person name="Viragh M."/>
            <person name="Kuo A."/>
            <person name="Thoen E."/>
            <person name="Andreopoulos B."/>
            <person name="Lu D."/>
            <person name="Skrede I."/>
            <person name="Drula E."/>
            <person name="Henrissat B."/>
            <person name="Morin E."/>
            <person name="Kohler A."/>
            <person name="Barry K."/>
            <person name="LaButti K."/>
            <person name="Morin E."/>
            <person name="Salamov A."/>
            <person name="Lipzen A."/>
            <person name="Mereny Z."/>
            <person name="Hegedus B."/>
            <person name="Baldrian P."/>
            <person name="Stursova M."/>
            <person name="Weitz H."/>
            <person name="Taylor A."/>
            <person name="Grigoriev I.V."/>
            <person name="Nagy L.G."/>
            <person name="Martin F."/>
            <person name="Kauserud H."/>
        </authorList>
    </citation>
    <scope>NUCLEOTIDE SEQUENCE</scope>
    <source>
        <strain evidence="1">CBHHK002</strain>
    </source>
</reference>
<dbReference type="Proteomes" id="UP001218218">
    <property type="component" value="Unassembled WGS sequence"/>
</dbReference>
<name>A0AAD7ABL6_9AGAR</name>
<gene>
    <name evidence="1" type="ORF">DFH08DRAFT_856990</name>
</gene>
<protein>
    <submittedName>
        <fullName evidence="1">Uncharacterized protein</fullName>
    </submittedName>
</protein>
<keyword evidence="2" id="KW-1185">Reference proteome</keyword>
<dbReference type="AlphaFoldDB" id="A0AAD7ABL6"/>
<organism evidence="1 2">
    <name type="scientific">Mycena albidolilacea</name>
    <dbReference type="NCBI Taxonomy" id="1033008"/>
    <lineage>
        <taxon>Eukaryota</taxon>
        <taxon>Fungi</taxon>
        <taxon>Dikarya</taxon>
        <taxon>Basidiomycota</taxon>
        <taxon>Agaricomycotina</taxon>
        <taxon>Agaricomycetes</taxon>
        <taxon>Agaricomycetidae</taxon>
        <taxon>Agaricales</taxon>
        <taxon>Marasmiineae</taxon>
        <taxon>Mycenaceae</taxon>
        <taxon>Mycena</taxon>
    </lineage>
</organism>
<comment type="caution">
    <text evidence="1">The sequence shown here is derived from an EMBL/GenBank/DDBJ whole genome shotgun (WGS) entry which is preliminary data.</text>
</comment>
<accession>A0AAD7ABL6</accession>
<evidence type="ECO:0000313" key="2">
    <source>
        <dbReference type="Proteomes" id="UP001218218"/>
    </source>
</evidence>
<dbReference type="EMBL" id="JARIHO010000011">
    <property type="protein sequence ID" value="KAJ7353513.1"/>
    <property type="molecule type" value="Genomic_DNA"/>
</dbReference>
<evidence type="ECO:0000313" key="1">
    <source>
        <dbReference type="EMBL" id="KAJ7353513.1"/>
    </source>
</evidence>